<dbReference type="PIRSF" id="PIRSF003095">
    <property type="entry name" value="Trigger_factor"/>
    <property type="match status" value="1"/>
</dbReference>
<reference evidence="12 13" key="1">
    <citation type="submission" date="2022-10" db="EMBL/GenBank/DDBJ databases">
        <title>Comparative genomics and taxonomic characterization of three novel marine species of genus Reichenbachiella exhibiting antioxidant and polysaccharide degradation activities.</title>
        <authorList>
            <person name="Muhammad N."/>
            <person name="Lee Y.-J."/>
            <person name="Ko J."/>
            <person name="Kim S.-G."/>
        </authorList>
    </citation>
    <scope>NUCLEOTIDE SEQUENCE [LARGE SCALE GENOMIC DNA]</scope>
    <source>
        <strain evidence="12 13">ABR2-5</strain>
    </source>
</reference>
<evidence type="ECO:0000256" key="8">
    <source>
        <dbReference type="ARBA" id="ARBA00023235"/>
    </source>
</evidence>
<evidence type="ECO:0000256" key="3">
    <source>
        <dbReference type="ARBA" id="ARBA00005464"/>
    </source>
</evidence>
<evidence type="ECO:0000256" key="9">
    <source>
        <dbReference type="ARBA" id="ARBA00029986"/>
    </source>
</evidence>
<evidence type="ECO:0000259" key="10">
    <source>
        <dbReference type="Pfam" id="PF05697"/>
    </source>
</evidence>
<keyword evidence="6" id="KW-0697">Rotamase</keyword>
<keyword evidence="7" id="KW-0143">Chaperone</keyword>
<accession>A0ABT3CZB7</accession>
<sequence>MDIQLDQISKTEALIKINLKEADYQPKVEEKIKEYSKKANIKGFRQGKVPKGVIQKMYGKSILVDEINHMVSHKVMDYIKENEIELLGEPLPNQEKVEGLDWDNGSEFDFEYSIGMAPEFEVKVDSKVKVDTFSIKVDDALINETLDNLKKQFGEMTNPEQSAEGDSLYGFIQVEGQEEPAGTTLDLTNVEKKSLKKFLEQKSGDVVEFDVEKTIKDEAARAQFLGENKDLTGKIKFEIKNINRTIPAELNQELFDKVFGKDAVKTEEEFIEKVRTAISENYNRETDGYTQLKIRDKFIEDTKIELPDEFLKRWLKLSNQEITDEQIEQEYPLYTNDLKWSMIKSKIAKANEINVEQEEVVEAAKNMIRQQFGSMGMSEQMEANIDTFAMNYLQAEEGKNYRQLQENVFNDKIISFLKDKVTIKSKEVTAEEYKEKA</sequence>
<comment type="similarity">
    <text evidence="3">Belongs to the FKBP-type PPIase family. Tig subfamily.</text>
</comment>
<dbReference type="Pfam" id="PF05697">
    <property type="entry name" value="Trigger_N"/>
    <property type="match status" value="1"/>
</dbReference>
<dbReference type="InterPro" id="IPR008881">
    <property type="entry name" value="Trigger_fac_ribosome-bd_bac"/>
</dbReference>
<dbReference type="Gene3D" id="1.10.3120.10">
    <property type="entry name" value="Trigger factor, C-terminal domain"/>
    <property type="match status" value="1"/>
</dbReference>
<dbReference type="Gene3D" id="3.30.70.1050">
    <property type="entry name" value="Trigger factor ribosome-binding domain"/>
    <property type="match status" value="1"/>
</dbReference>
<dbReference type="InterPro" id="IPR005215">
    <property type="entry name" value="Trig_fac"/>
</dbReference>
<dbReference type="NCBIfam" id="TIGR00115">
    <property type="entry name" value="tig"/>
    <property type="match status" value="1"/>
</dbReference>
<dbReference type="PANTHER" id="PTHR30560:SF3">
    <property type="entry name" value="TRIGGER FACTOR-LIKE PROTEIN TIG, CHLOROPLASTIC"/>
    <property type="match status" value="1"/>
</dbReference>
<evidence type="ECO:0000256" key="1">
    <source>
        <dbReference type="ARBA" id="ARBA00000971"/>
    </source>
</evidence>
<dbReference type="Proteomes" id="UP001300692">
    <property type="component" value="Unassembled WGS sequence"/>
</dbReference>
<dbReference type="Pfam" id="PF05698">
    <property type="entry name" value="Trigger_C"/>
    <property type="match status" value="1"/>
</dbReference>
<evidence type="ECO:0000256" key="5">
    <source>
        <dbReference type="ARBA" id="ARBA00016902"/>
    </source>
</evidence>
<dbReference type="SUPFAM" id="SSF102735">
    <property type="entry name" value="Trigger factor ribosome-binding domain"/>
    <property type="match status" value="1"/>
</dbReference>
<dbReference type="RefSeq" id="WP_264139950.1">
    <property type="nucleotide sequence ID" value="NZ_JAOYOD010000001.1"/>
</dbReference>
<evidence type="ECO:0000256" key="6">
    <source>
        <dbReference type="ARBA" id="ARBA00023110"/>
    </source>
</evidence>
<dbReference type="SUPFAM" id="SSF109998">
    <property type="entry name" value="Triger factor/SurA peptide-binding domain-like"/>
    <property type="match status" value="1"/>
</dbReference>
<proteinExistence type="inferred from homology"/>
<keyword evidence="8 12" id="KW-0413">Isomerase</keyword>
<dbReference type="EC" id="5.2.1.8" evidence="4"/>
<dbReference type="InterPro" id="IPR037041">
    <property type="entry name" value="Trigger_fac_C_sf"/>
</dbReference>
<gene>
    <name evidence="12" type="primary">tig</name>
    <name evidence="12" type="ORF">N7U62_20380</name>
</gene>
<evidence type="ECO:0000256" key="2">
    <source>
        <dbReference type="ARBA" id="ARBA00004496"/>
    </source>
</evidence>
<feature type="domain" description="Trigger factor C-terminal" evidence="11">
    <location>
        <begin position="268"/>
        <end position="417"/>
    </location>
</feature>
<name>A0ABT3CZB7_9BACT</name>
<organism evidence="12 13">
    <name type="scientific">Reichenbachiella ulvae</name>
    <dbReference type="NCBI Taxonomy" id="2980104"/>
    <lineage>
        <taxon>Bacteria</taxon>
        <taxon>Pseudomonadati</taxon>
        <taxon>Bacteroidota</taxon>
        <taxon>Cytophagia</taxon>
        <taxon>Cytophagales</taxon>
        <taxon>Reichenbachiellaceae</taxon>
        <taxon>Reichenbachiella</taxon>
    </lineage>
</organism>
<evidence type="ECO:0000256" key="7">
    <source>
        <dbReference type="ARBA" id="ARBA00023186"/>
    </source>
</evidence>
<protein>
    <recommendedName>
        <fullName evidence="5">Trigger factor</fullName>
        <ecNumber evidence="4">5.2.1.8</ecNumber>
    </recommendedName>
    <alternativeName>
        <fullName evidence="9">PPIase</fullName>
    </alternativeName>
</protein>
<evidence type="ECO:0000259" key="11">
    <source>
        <dbReference type="Pfam" id="PF05698"/>
    </source>
</evidence>
<dbReference type="PANTHER" id="PTHR30560">
    <property type="entry name" value="TRIGGER FACTOR CHAPERONE AND PEPTIDYL-PROLYL CIS/TRANS ISOMERASE"/>
    <property type="match status" value="1"/>
</dbReference>
<evidence type="ECO:0000313" key="13">
    <source>
        <dbReference type="Proteomes" id="UP001300692"/>
    </source>
</evidence>
<dbReference type="GO" id="GO:0003755">
    <property type="term" value="F:peptidyl-prolyl cis-trans isomerase activity"/>
    <property type="evidence" value="ECO:0007669"/>
    <property type="project" value="UniProtKB-EC"/>
</dbReference>
<evidence type="ECO:0000256" key="4">
    <source>
        <dbReference type="ARBA" id="ARBA00013194"/>
    </source>
</evidence>
<dbReference type="InterPro" id="IPR036611">
    <property type="entry name" value="Trigger_fac_ribosome-bd_sf"/>
</dbReference>
<dbReference type="InterPro" id="IPR008880">
    <property type="entry name" value="Trigger_fac_C"/>
</dbReference>
<comment type="catalytic activity">
    <reaction evidence="1">
        <text>[protein]-peptidylproline (omega=180) = [protein]-peptidylproline (omega=0)</text>
        <dbReference type="Rhea" id="RHEA:16237"/>
        <dbReference type="Rhea" id="RHEA-COMP:10747"/>
        <dbReference type="Rhea" id="RHEA-COMP:10748"/>
        <dbReference type="ChEBI" id="CHEBI:83833"/>
        <dbReference type="ChEBI" id="CHEBI:83834"/>
        <dbReference type="EC" id="5.2.1.8"/>
    </reaction>
</comment>
<comment type="subcellular location">
    <subcellularLocation>
        <location evidence="2">Cytoplasm</location>
    </subcellularLocation>
</comment>
<keyword evidence="13" id="KW-1185">Reference proteome</keyword>
<dbReference type="InterPro" id="IPR027304">
    <property type="entry name" value="Trigger_fact/SurA_dom_sf"/>
</dbReference>
<evidence type="ECO:0000313" key="12">
    <source>
        <dbReference type="EMBL" id="MCV9389043.1"/>
    </source>
</evidence>
<comment type="caution">
    <text evidence="12">The sequence shown here is derived from an EMBL/GenBank/DDBJ whole genome shotgun (WGS) entry which is preliminary data.</text>
</comment>
<dbReference type="EMBL" id="JAOYOD010000001">
    <property type="protein sequence ID" value="MCV9389043.1"/>
    <property type="molecule type" value="Genomic_DNA"/>
</dbReference>
<feature type="domain" description="Trigger factor ribosome-binding bacterial" evidence="10">
    <location>
        <begin position="1"/>
        <end position="149"/>
    </location>
</feature>